<feature type="transmembrane region" description="Helical" evidence="1">
    <location>
        <begin position="13"/>
        <end position="34"/>
    </location>
</feature>
<sequence length="619" mass="70628">MDEHQKYSCTSELGAEVLLVFISSVIATFSLYLLTPEIAFVSQGTKFRKLSAKEADIFLSSAFALFLPLMSYLFSQAKQHNSEGRAQLILVWMVLIEFIRVRSGGSAWELKKSLEQLVRLLWVAYLIYSYTRLDGLRTSLFILCVYAFTYEVLKGIAFNKAKDSYLIGKNPKIVQNYMKRVMHEGDLRTMPMSNCAYIVMGEENHDISISEDGYRIGDKKPDHSEGLLTIGRVFQLNTPEDKAFTKKNPYWRDSCLSFALAKMLRRRFVNLPLDEAGNNKALEFVLEGLIGYIGSNKDVQNEESKARNPSQRVPAPLVKWIRRRAFSNVLHSTDVKEAILRSLRNSGGQLPNAETSLSSHRIFENLSRDYQPSSSNTETILVWHIATTLFNHEKPPPHCYNTLFKLDTDLLLRNDDPFKKEREVALALSDYCHYLVATLPQLLPDEVDSTKKLYERVRREIFAIDRCSGLKPIMENRCEYVMDDIRRDENLVVVGKGAKLAKELVLVFDDVDENRTKVWTMLSEFWVKMVLSIAPSDNVKGHEEILEKKELITQLWALLTHAGILTRPKPTQHISHGTHTNEGSEIATANHGIETNESPEVAISSHGMRIYEGPEIRIE</sequence>
<keyword evidence="1" id="KW-0812">Transmembrane</keyword>
<evidence type="ECO:0000313" key="4">
    <source>
        <dbReference type="Proteomes" id="UP001210211"/>
    </source>
</evidence>
<comment type="caution">
    <text evidence="3">The sequence shown here is derived from an EMBL/GenBank/DDBJ whole genome shotgun (WGS) entry which is preliminary data.</text>
</comment>
<dbReference type="PANTHER" id="PTHR31325">
    <property type="entry name" value="OS01G0798800 PROTEIN-RELATED"/>
    <property type="match status" value="1"/>
</dbReference>
<dbReference type="Pfam" id="PF13968">
    <property type="entry name" value="DUF4220"/>
    <property type="match status" value="1"/>
</dbReference>
<dbReference type="Pfam" id="PF04578">
    <property type="entry name" value="DUF594"/>
    <property type="match status" value="1"/>
</dbReference>
<evidence type="ECO:0000256" key="1">
    <source>
        <dbReference type="SAM" id="Phobius"/>
    </source>
</evidence>
<keyword evidence="4" id="KW-1185">Reference proteome</keyword>
<feature type="domain" description="DUF4220" evidence="2">
    <location>
        <begin position="86"/>
        <end position="286"/>
    </location>
</feature>
<proteinExistence type="predicted"/>
<keyword evidence="1" id="KW-0472">Membrane</keyword>
<protein>
    <recommendedName>
        <fullName evidence="2">DUF4220 domain-containing protein</fullName>
    </recommendedName>
</protein>
<gene>
    <name evidence="3" type="ORF">LUZ61_017720</name>
</gene>
<feature type="transmembrane region" description="Helical" evidence="1">
    <location>
        <begin position="136"/>
        <end position="153"/>
    </location>
</feature>
<dbReference type="InterPro" id="IPR007658">
    <property type="entry name" value="DUF594"/>
</dbReference>
<keyword evidence="1" id="KW-1133">Transmembrane helix</keyword>
<dbReference type="EMBL" id="JAMRDG010000002">
    <property type="protein sequence ID" value="KAJ3688556.1"/>
    <property type="molecule type" value="Genomic_DNA"/>
</dbReference>
<evidence type="ECO:0000259" key="2">
    <source>
        <dbReference type="Pfam" id="PF13968"/>
    </source>
</evidence>
<evidence type="ECO:0000313" key="3">
    <source>
        <dbReference type="EMBL" id="KAJ3688556.1"/>
    </source>
</evidence>
<name>A0AAD5Z828_9POAL</name>
<feature type="transmembrane region" description="Helical" evidence="1">
    <location>
        <begin position="55"/>
        <end position="74"/>
    </location>
</feature>
<reference evidence="3 4" key="1">
    <citation type="journal article" date="2022" name="Cell">
        <title>Repeat-based holocentromeres influence genome architecture and karyotype evolution.</title>
        <authorList>
            <person name="Hofstatter P.G."/>
            <person name="Thangavel G."/>
            <person name="Lux T."/>
            <person name="Neumann P."/>
            <person name="Vondrak T."/>
            <person name="Novak P."/>
            <person name="Zhang M."/>
            <person name="Costa L."/>
            <person name="Castellani M."/>
            <person name="Scott A."/>
            <person name="Toegelov H."/>
            <person name="Fuchs J."/>
            <person name="Mata-Sucre Y."/>
            <person name="Dias Y."/>
            <person name="Vanzela A.L.L."/>
            <person name="Huettel B."/>
            <person name="Almeida C.C.S."/>
            <person name="Simkova H."/>
            <person name="Souza G."/>
            <person name="Pedrosa-Harand A."/>
            <person name="Macas J."/>
            <person name="Mayer K.F.X."/>
            <person name="Houben A."/>
            <person name="Marques A."/>
        </authorList>
    </citation>
    <scope>NUCLEOTIDE SEQUENCE [LARGE SCALE GENOMIC DNA]</scope>
    <source>
        <strain evidence="3">RhyTen1mFocal</strain>
    </source>
</reference>
<dbReference type="InterPro" id="IPR025315">
    <property type="entry name" value="DUF4220"/>
</dbReference>
<organism evidence="3 4">
    <name type="scientific">Rhynchospora tenuis</name>
    <dbReference type="NCBI Taxonomy" id="198213"/>
    <lineage>
        <taxon>Eukaryota</taxon>
        <taxon>Viridiplantae</taxon>
        <taxon>Streptophyta</taxon>
        <taxon>Embryophyta</taxon>
        <taxon>Tracheophyta</taxon>
        <taxon>Spermatophyta</taxon>
        <taxon>Magnoliopsida</taxon>
        <taxon>Liliopsida</taxon>
        <taxon>Poales</taxon>
        <taxon>Cyperaceae</taxon>
        <taxon>Cyperoideae</taxon>
        <taxon>Rhynchosporeae</taxon>
        <taxon>Rhynchospora</taxon>
    </lineage>
</organism>
<dbReference type="AlphaFoldDB" id="A0AAD5Z828"/>
<accession>A0AAD5Z828</accession>
<dbReference type="Proteomes" id="UP001210211">
    <property type="component" value="Unassembled WGS sequence"/>
</dbReference>